<reference evidence="2" key="1">
    <citation type="submission" date="2015-06" db="UniProtKB">
        <authorList>
            <consortium name="EnsemblPlants"/>
        </authorList>
    </citation>
    <scope>IDENTIFICATION</scope>
</reference>
<dbReference type="Gramene" id="ORGLA08G0053700.1">
    <property type="protein sequence ID" value="ORGLA08G0053700.1"/>
    <property type="gene ID" value="ORGLA08G0053700"/>
</dbReference>
<feature type="region of interest" description="Disordered" evidence="1">
    <location>
        <begin position="169"/>
        <end position="199"/>
    </location>
</feature>
<proteinExistence type="predicted"/>
<dbReference type="HOGENOM" id="CLU_118888_0_0_1"/>
<dbReference type="AlphaFoldDB" id="I1QGI6"/>
<accession>I1QGI6</accession>
<dbReference type="Proteomes" id="UP000007306">
    <property type="component" value="Chromosome 8"/>
</dbReference>
<reference evidence="2 3" key="2">
    <citation type="submission" date="2018-04" db="EMBL/GenBank/DDBJ databases">
        <title>OglaRS2 (Oryza glaberrima Reference Sequence Version 2).</title>
        <authorList>
            <person name="Zhang J."/>
            <person name="Kudrna D."/>
            <person name="Lee S."/>
            <person name="Talag J."/>
            <person name="Rajasekar S."/>
            <person name="Wing R.A."/>
        </authorList>
    </citation>
    <scope>NUCLEOTIDE SEQUENCE [LARGE SCALE GENOMIC DNA]</scope>
    <source>
        <strain evidence="2 3">cv. IRGC 96717</strain>
    </source>
</reference>
<feature type="region of interest" description="Disordered" evidence="1">
    <location>
        <begin position="47"/>
        <end position="69"/>
    </location>
</feature>
<evidence type="ECO:0000256" key="1">
    <source>
        <dbReference type="SAM" id="MobiDB-lite"/>
    </source>
</evidence>
<evidence type="ECO:0000313" key="2">
    <source>
        <dbReference type="EnsemblPlants" id="ORGLA08G0053700.1"/>
    </source>
</evidence>
<keyword evidence="3" id="KW-1185">Reference proteome</keyword>
<organism evidence="2 3">
    <name type="scientific">Oryza glaberrima</name>
    <name type="common">African rice</name>
    <dbReference type="NCBI Taxonomy" id="4538"/>
    <lineage>
        <taxon>Eukaryota</taxon>
        <taxon>Viridiplantae</taxon>
        <taxon>Streptophyta</taxon>
        <taxon>Embryophyta</taxon>
        <taxon>Tracheophyta</taxon>
        <taxon>Spermatophyta</taxon>
        <taxon>Magnoliopsida</taxon>
        <taxon>Liliopsida</taxon>
        <taxon>Poales</taxon>
        <taxon>Poaceae</taxon>
        <taxon>BOP clade</taxon>
        <taxon>Oryzoideae</taxon>
        <taxon>Oryzeae</taxon>
        <taxon>Oryzinae</taxon>
        <taxon>Oryza</taxon>
    </lineage>
</organism>
<feature type="compositionally biased region" description="Basic residues" evidence="1">
    <location>
        <begin position="47"/>
        <end position="60"/>
    </location>
</feature>
<sequence>TEAKTSRPGHQWWSTVGQRLSLTGALLGISPGCGCAMVEEKAIRHITGRRGRGMRRRRQHKGEATASPDALCANPSVLLEVRPRWIDGRQRQIEERPPSRRFFPPRIHHPHRLQLLPYRRREARGGGRGVIELVVIAQSMRRQRWTRQGKYGGGGDGATRWGACRGQRCGGEAPRQMVGGDKPGQHRRAVERRPRGCFP</sequence>
<protein>
    <submittedName>
        <fullName evidence="2">Uncharacterized protein</fullName>
    </submittedName>
</protein>
<evidence type="ECO:0000313" key="3">
    <source>
        <dbReference type="Proteomes" id="UP000007306"/>
    </source>
</evidence>
<dbReference type="EnsemblPlants" id="ORGLA08G0053700.1">
    <property type="protein sequence ID" value="ORGLA08G0053700.1"/>
    <property type="gene ID" value="ORGLA08G0053700"/>
</dbReference>
<name>I1QGI6_ORYGL</name>